<dbReference type="GO" id="GO:0005525">
    <property type="term" value="F:GTP binding"/>
    <property type="evidence" value="ECO:0007669"/>
    <property type="project" value="UniProtKB-KW"/>
</dbReference>
<dbReference type="Pfam" id="PF01426">
    <property type="entry name" value="BAH"/>
    <property type="match status" value="1"/>
</dbReference>
<comment type="caution">
    <text evidence="12">The sequence shown here is derived from an EMBL/GenBank/DDBJ whole genome shotgun (WGS) entry which is preliminary data.</text>
</comment>
<dbReference type="EMBL" id="JAUUTY010000639">
    <property type="protein sequence ID" value="KAK1597013.1"/>
    <property type="molecule type" value="Genomic_DNA"/>
</dbReference>
<dbReference type="PANTHER" id="PTHR11702:SF39">
    <property type="entry name" value="GTP-BINDING PROTEIN OBGC2-RELATED"/>
    <property type="match status" value="1"/>
</dbReference>
<evidence type="ECO:0000313" key="13">
    <source>
        <dbReference type="Proteomes" id="UP001231189"/>
    </source>
</evidence>
<dbReference type="PANTHER" id="PTHR11702">
    <property type="entry name" value="DEVELOPMENTALLY REGULATED GTP-BINDING PROTEIN-RELATED"/>
    <property type="match status" value="1"/>
</dbReference>
<dbReference type="GO" id="GO:0008270">
    <property type="term" value="F:zinc ion binding"/>
    <property type="evidence" value="ECO:0007669"/>
    <property type="project" value="UniProtKB-KW"/>
</dbReference>
<dbReference type="SMART" id="SM00249">
    <property type="entry name" value="PHD"/>
    <property type="match status" value="1"/>
</dbReference>
<dbReference type="GO" id="GO:0005739">
    <property type="term" value="C:mitochondrion"/>
    <property type="evidence" value="ECO:0007669"/>
    <property type="project" value="TreeGrafter"/>
</dbReference>
<evidence type="ECO:0000256" key="6">
    <source>
        <dbReference type="PROSITE-ProRule" id="PRU00146"/>
    </source>
</evidence>
<evidence type="ECO:0000256" key="2">
    <source>
        <dbReference type="ARBA" id="ARBA00022741"/>
    </source>
</evidence>
<keyword evidence="1" id="KW-0479">Metal-binding</keyword>
<dbReference type="CDD" id="cd04714">
    <property type="entry name" value="BAH_BAHCC1"/>
    <property type="match status" value="1"/>
</dbReference>
<dbReference type="InterPro" id="IPR001965">
    <property type="entry name" value="Znf_PHD"/>
</dbReference>
<dbReference type="AlphaFoldDB" id="A0AAD8Q8N7"/>
<keyword evidence="3 6" id="KW-0863">Zinc-finger</keyword>
<protein>
    <submittedName>
        <fullName evidence="12">Uncharacterized protein</fullName>
    </submittedName>
</protein>
<dbReference type="InterPro" id="IPR027417">
    <property type="entry name" value="P-loop_NTPase"/>
</dbReference>
<evidence type="ECO:0000259" key="11">
    <source>
        <dbReference type="PROSITE" id="PS51883"/>
    </source>
</evidence>
<dbReference type="InterPro" id="IPR006169">
    <property type="entry name" value="GTP1_OBG_dom"/>
</dbReference>
<keyword evidence="4" id="KW-0862">Zinc</keyword>
<evidence type="ECO:0000259" key="10">
    <source>
        <dbReference type="PROSITE" id="PS51710"/>
    </source>
</evidence>
<dbReference type="InterPro" id="IPR036726">
    <property type="entry name" value="GTP1_OBG_dom_sf"/>
</dbReference>
<dbReference type="InterPro" id="IPR001025">
    <property type="entry name" value="BAH_dom"/>
</dbReference>
<dbReference type="InterPro" id="IPR006073">
    <property type="entry name" value="GTP-bd"/>
</dbReference>
<evidence type="ECO:0000259" key="9">
    <source>
        <dbReference type="PROSITE" id="PS51038"/>
    </source>
</evidence>
<feature type="region of interest" description="Disordered" evidence="7">
    <location>
        <begin position="383"/>
        <end position="429"/>
    </location>
</feature>
<evidence type="ECO:0000256" key="5">
    <source>
        <dbReference type="ARBA" id="ARBA00023134"/>
    </source>
</evidence>
<name>A0AAD8Q8N7_LOLMU</name>
<reference evidence="12" key="1">
    <citation type="submission" date="2023-07" db="EMBL/GenBank/DDBJ databases">
        <title>A chromosome-level genome assembly of Lolium multiflorum.</title>
        <authorList>
            <person name="Chen Y."/>
            <person name="Copetti D."/>
            <person name="Kolliker R."/>
            <person name="Studer B."/>
        </authorList>
    </citation>
    <scope>NUCLEOTIDE SEQUENCE</scope>
    <source>
        <strain evidence="12">02402/16</strain>
        <tissue evidence="12">Leaf</tissue>
    </source>
</reference>
<dbReference type="PROSITE" id="PS50016">
    <property type="entry name" value="ZF_PHD_2"/>
    <property type="match status" value="1"/>
</dbReference>
<dbReference type="SUPFAM" id="SSF57903">
    <property type="entry name" value="FYVE/PHD zinc finger"/>
    <property type="match status" value="1"/>
</dbReference>
<proteinExistence type="predicted"/>
<dbReference type="Proteomes" id="UP001231189">
    <property type="component" value="Unassembled WGS sequence"/>
</dbReference>
<dbReference type="Pfam" id="PF01018">
    <property type="entry name" value="GTP1_OBG"/>
    <property type="match status" value="1"/>
</dbReference>
<dbReference type="PROSITE" id="PS00905">
    <property type="entry name" value="GTP1_OBG"/>
    <property type="match status" value="1"/>
</dbReference>
<evidence type="ECO:0000256" key="3">
    <source>
        <dbReference type="ARBA" id="ARBA00022771"/>
    </source>
</evidence>
<keyword evidence="13" id="KW-1185">Reference proteome</keyword>
<feature type="region of interest" description="Disordered" evidence="7">
    <location>
        <begin position="1"/>
        <end position="78"/>
    </location>
</feature>
<evidence type="ECO:0000256" key="4">
    <source>
        <dbReference type="ARBA" id="ARBA00022833"/>
    </source>
</evidence>
<sequence>MTWVASRGPKQEESERDRRDTPEKIKGPSCSGGRKKKRAKSPRAPPRRNSVAFQSVIPSPPAMSPTPAKTPAKPRPSKRILESYTIKGSDGVISPGDAVLMKAPDSSKRPYVARVEEIEATGPRGSNVRVKVRWYYRPEESMGGRRPFHGSKEVFLSDHQDVQSADTIECKCNVYSFKEYTKLDAVNAEDYFCRFDYKSITGSFVPDRIAVFCKCEMPYNPDDLMIQCDDCSDWFHPACIGKTIKEAKKLENFSCESCAAENEKKAESGVETTAKVKVKGAIILDEISISSCISGSTTMATLLLPSHCRVVFSGGSRHPTDLLGGAPRASVSRRPRPIAVACRAATRAKEAPSAGPPPQALAKEAHKYFDHAVISVRAGDGGHGAVLNMPPGPSTDAAPKSRGGAGKVDKSKGKKGSGKKVSYKRNYDGSVSLPLGGHGGDVVLYADEAEESLLGFHSKARHCAKRGGNVGANGAMTSRMHNGSAGETLRIPVPVGTVVRRKKGSVLADLAHPGDEVLVARGGQGGISLIDAPDYKRGKAMALSPNVMRDVTDKVLTHGQPGEEISLELILRVVADVGLVGLPNAGKSTLLSAITLARPDIADYPFTTLMPNLGRLGGDPTLGALQFSSGATLADLPGLIEGAHLGKGLGRNFLRHLRRTRVIVHVVDAAADDPVNDYKIVREELRMYNPKYLERPYVVVLNKIDLPKAQDRLSSLAFEISSLGAEECHDKNVNKEISNENFSGHHVSAGNDKELGDYPRPQAVIGASVLRHIGIDEMLKEIRTALAKCSNGMLLQP</sequence>
<dbReference type="InterPro" id="IPR013083">
    <property type="entry name" value="Znf_RING/FYVE/PHD"/>
</dbReference>
<dbReference type="InterPro" id="IPR019787">
    <property type="entry name" value="Znf_PHD-finger"/>
</dbReference>
<dbReference type="InterPro" id="IPR006074">
    <property type="entry name" value="GTP1-OBG_CS"/>
</dbReference>
<dbReference type="GO" id="GO:0042254">
    <property type="term" value="P:ribosome biogenesis"/>
    <property type="evidence" value="ECO:0007669"/>
    <property type="project" value="UniProtKB-UniRule"/>
</dbReference>
<dbReference type="PROSITE" id="PS51038">
    <property type="entry name" value="BAH"/>
    <property type="match status" value="1"/>
</dbReference>
<dbReference type="InterPro" id="IPR043151">
    <property type="entry name" value="BAH_sf"/>
</dbReference>
<dbReference type="PROSITE" id="PS51883">
    <property type="entry name" value="OBG"/>
    <property type="match status" value="1"/>
</dbReference>
<dbReference type="Gene3D" id="2.70.210.12">
    <property type="entry name" value="GTP1/OBG domain"/>
    <property type="match status" value="1"/>
</dbReference>
<feature type="compositionally biased region" description="Basic residues" evidence="7">
    <location>
        <begin position="412"/>
        <end position="423"/>
    </location>
</feature>
<organism evidence="12 13">
    <name type="scientific">Lolium multiflorum</name>
    <name type="common">Italian ryegrass</name>
    <name type="synonym">Lolium perenne subsp. multiflorum</name>
    <dbReference type="NCBI Taxonomy" id="4521"/>
    <lineage>
        <taxon>Eukaryota</taxon>
        <taxon>Viridiplantae</taxon>
        <taxon>Streptophyta</taxon>
        <taxon>Embryophyta</taxon>
        <taxon>Tracheophyta</taxon>
        <taxon>Spermatophyta</taxon>
        <taxon>Magnoliopsida</taxon>
        <taxon>Liliopsida</taxon>
        <taxon>Poales</taxon>
        <taxon>Poaceae</taxon>
        <taxon>BOP clade</taxon>
        <taxon>Pooideae</taxon>
        <taxon>Poodae</taxon>
        <taxon>Poeae</taxon>
        <taxon>Poeae Chloroplast Group 2 (Poeae type)</taxon>
        <taxon>Loliodinae</taxon>
        <taxon>Loliinae</taxon>
        <taxon>Lolium</taxon>
    </lineage>
</organism>
<dbReference type="SMART" id="SM00439">
    <property type="entry name" value="BAH"/>
    <property type="match status" value="1"/>
</dbReference>
<dbReference type="NCBIfam" id="TIGR00231">
    <property type="entry name" value="small_GTP"/>
    <property type="match status" value="1"/>
</dbReference>
<dbReference type="InterPro" id="IPR011011">
    <property type="entry name" value="Znf_FYVE_PHD"/>
</dbReference>
<dbReference type="Gene3D" id="3.40.50.300">
    <property type="entry name" value="P-loop containing nucleotide triphosphate hydrolases"/>
    <property type="match status" value="1"/>
</dbReference>
<dbReference type="Pfam" id="PF01926">
    <property type="entry name" value="MMR_HSR1"/>
    <property type="match status" value="1"/>
</dbReference>
<dbReference type="InterPro" id="IPR019786">
    <property type="entry name" value="Zinc_finger_PHD-type_CS"/>
</dbReference>
<feature type="domain" description="PHD-type" evidence="8">
    <location>
        <begin position="210"/>
        <end position="261"/>
    </location>
</feature>
<dbReference type="CDD" id="cd01898">
    <property type="entry name" value="Obg"/>
    <property type="match status" value="1"/>
</dbReference>
<gene>
    <name evidence="12" type="ORF">QYE76_016825</name>
</gene>
<evidence type="ECO:0000313" key="12">
    <source>
        <dbReference type="EMBL" id="KAK1597013.1"/>
    </source>
</evidence>
<keyword evidence="2" id="KW-0547">Nucleotide-binding</keyword>
<evidence type="ECO:0000259" key="8">
    <source>
        <dbReference type="PROSITE" id="PS50016"/>
    </source>
</evidence>
<feature type="domain" description="BAH" evidence="9">
    <location>
        <begin position="91"/>
        <end position="208"/>
    </location>
</feature>
<dbReference type="SUPFAM" id="SSF52540">
    <property type="entry name" value="P-loop containing nucleoside triphosphate hydrolases"/>
    <property type="match status" value="1"/>
</dbReference>
<dbReference type="GO" id="GO:0003682">
    <property type="term" value="F:chromatin binding"/>
    <property type="evidence" value="ECO:0007669"/>
    <property type="project" value="InterPro"/>
</dbReference>
<feature type="compositionally biased region" description="Basic and acidic residues" evidence="7">
    <location>
        <begin position="9"/>
        <end position="26"/>
    </location>
</feature>
<evidence type="ECO:0000256" key="1">
    <source>
        <dbReference type="ARBA" id="ARBA00022723"/>
    </source>
</evidence>
<feature type="domain" description="Obg" evidence="11">
    <location>
        <begin position="366"/>
        <end position="574"/>
    </location>
</feature>
<dbReference type="PROSITE" id="PS01359">
    <property type="entry name" value="ZF_PHD_1"/>
    <property type="match status" value="1"/>
</dbReference>
<accession>A0AAD8Q8N7</accession>
<dbReference type="Gene3D" id="3.30.40.10">
    <property type="entry name" value="Zinc/RING finger domain, C3HC4 (zinc finger)"/>
    <property type="match status" value="1"/>
</dbReference>
<dbReference type="InterPro" id="IPR045086">
    <property type="entry name" value="OBG_GTPase"/>
</dbReference>
<dbReference type="Gene3D" id="2.30.30.490">
    <property type="match status" value="1"/>
</dbReference>
<feature type="domain" description="OBG-type G" evidence="10">
    <location>
        <begin position="575"/>
        <end position="787"/>
    </location>
</feature>
<dbReference type="PRINTS" id="PR00326">
    <property type="entry name" value="GTP1OBG"/>
</dbReference>
<dbReference type="InterPro" id="IPR005225">
    <property type="entry name" value="Small_GTP-bd"/>
</dbReference>
<dbReference type="Pfam" id="PF00628">
    <property type="entry name" value="PHD"/>
    <property type="match status" value="1"/>
</dbReference>
<dbReference type="GO" id="GO:0003924">
    <property type="term" value="F:GTPase activity"/>
    <property type="evidence" value="ECO:0007669"/>
    <property type="project" value="InterPro"/>
</dbReference>
<dbReference type="InterPro" id="IPR031167">
    <property type="entry name" value="G_OBG"/>
</dbReference>
<evidence type="ECO:0000256" key="7">
    <source>
        <dbReference type="SAM" id="MobiDB-lite"/>
    </source>
</evidence>
<dbReference type="SUPFAM" id="SSF82051">
    <property type="entry name" value="Obg GTP-binding protein N-terminal domain"/>
    <property type="match status" value="1"/>
</dbReference>
<keyword evidence="5" id="KW-0342">GTP-binding</keyword>
<dbReference type="PROSITE" id="PS51710">
    <property type="entry name" value="G_OBG"/>
    <property type="match status" value="1"/>
</dbReference>